<name>A0A9W9P5K2_9EURO</name>
<feature type="transmembrane region" description="Helical" evidence="7">
    <location>
        <begin position="120"/>
        <end position="141"/>
    </location>
</feature>
<feature type="region of interest" description="Disordered" evidence="6">
    <location>
        <begin position="378"/>
        <end position="405"/>
    </location>
</feature>
<dbReference type="GeneID" id="83199555"/>
<feature type="domain" description="Rhodopsin" evidence="8">
    <location>
        <begin position="104"/>
        <end position="350"/>
    </location>
</feature>
<feature type="transmembrane region" description="Helical" evidence="7">
    <location>
        <begin position="290"/>
        <end position="313"/>
    </location>
</feature>
<dbReference type="RefSeq" id="XP_058331255.1">
    <property type="nucleotide sequence ID" value="XM_058472252.1"/>
</dbReference>
<comment type="caution">
    <text evidence="9">The sequence shown here is derived from an EMBL/GenBank/DDBJ whole genome shotgun (WGS) entry which is preliminary data.</text>
</comment>
<dbReference type="AlphaFoldDB" id="A0A9W9P5K2"/>
<evidence type="ECO:0000256" key="6">
    <source>
        <dbReference type="SAM" id="MobiDB-lite"/>
    </source>
</evidence>
<evidence type="ECO:0000313" key="10">
    <source>
        <dbReference type="Proteomes" id="UP001150941"/>
    </source>
</evidence>
<dbReference type="OrthoDB" id="2988756at2759"/>
<reference evidence="9" key="1">
    <citation type="submission" date="2022-11" db="EMBL/GenBank/DDBJ databases">
        <authorList>
            <person name="Petersen C."/>
        </authorList>
    </citation>
    <scope>NUCLEOTIDE SEQUENCE</scope>
    <source>
        <strain evidence="9">IBT 19713</strain>
    </source>
</reference>
<sequence length="405" mass="44395">MKRRSQLTKGERVVPPEESKAPGVLISKDHAVWASSSGDFPGSPSAQLAHLNLLLRPWPRLVESHNYSDSVHRDAMNKTLSSSGSENLGASIAMLLISAIAVILRLSFRISARQNLTVSDGLIVLSLLFMVVYCASIIHYVTAGPGPGTFDVGQIKANVKNGGLRWGIAMAKTLYLCDIFFIATVSTAKLSILALYRSIFGVSVTFRRVNYAMVAFVCLFWIVFTFLYIFQCSPVHMVWDALASPVYCMSSGKLTLAFELTNLFVDVTMVAMPPFMIGQLNLRSAQKYSVIGILLLGGVVCIVSMVRLAYIWVPSNPDFMNTAPAMVASSVQLGIAILCACFPTYAPLLRFCSGARKADYNNTPGKYYNYGSGVQNNRPKPVMNSRHTATESEYELNTASEYERA</sequence>
<dbReference type="Pfam" id="PF20684">
    <property type="entry name" value="Fung_rhodopsin"/>
    <property type="match status" value="1"/>
</dbReference>
<feature type="compositionally biased region" description="Polar residues" evidence="6">
    <location>
        <begin position="395"/>
        <end position="405"/>
    </location>
</feature>
<dbReference type="PANTHER" id="PTHR33048:SF47">
    <property type="entry name" value="INTEGRAL MEMBRANE PROTEIN-RELATED"/>
    <property type="match status" value="1"/>
</dbReference>
<feature type="transmembrane region" description="Helical" evidence="7">
    <location>
        <begin position="260"/>
        <end position="278"/>
    </location>
</feature>
<evidence type="ECO:0000259" key="8">
    <source>
        <dbReference type="Pfam" id="PF20684"/>
    </source>
</evidence>
<keyword evidence="10" id="KW-1185">Reference proteome</keyword>
<keyword evidence="4 7" id="KW-0472">Membrane</keyword>
<feature type="compositionally biased region" description="Basic and acidic residues" evidence="6">
    <location>
        <begin position="9"/>
        <end position="20"/>
    </location>
</feature>
<keyword evidence="2 7" id="KW-0812">Transmembrane</keyword>
<feature type="transmembrane region" description="Helical" evidence="7">
    <location>
        <begin position="325"/>
        <end position="348"/>
    </location>
</feature>
<evidence type="ECO:0000256" key="2">
    <source>
        <dbReference type="ARBA" id="ARBA00022692"/>
    </source>
</evidence>
<organism evidence="9 10">
    <name type="scientific">Penicillium chermesinum</name>
    <dbReference type="NCBI Taxonomy" id="63820"/>
    <lineage>
        <taxon>Eukaryota</taxon>
        <taxon>Fungi</taxon>
        <taxon>Dikarya</taxon>
        <taxon>Ascomycota</taxon>
        <taxon>Pezizomycotina</taxon>
        <taxon>Eurotiomycetes</taxon>
        <taxon>Eurotiomycetidae</taxon>
        <taxon>Eurotiales</taxon>
        <taxon>Aspergillaceae</taxon>
        <taxon>Penicillium</taxon>
    </lineage>
</organism>
<dbReference type="EMBL" id="JAPQKS010000003">
    <property type="protein sequence ID" value="KAJ5238336.1"/>
    <property type="molecule type" value="Genomic_DNA"/>
</dbReference>
<accession>A0A9W9P5K2</accession>
<evidence type="ECO:0000256" key="4">
    <source>
        <dbReference type="ARBA" id="ARBA00023136"/>
    </source>
</evidence>
<dbReference type="InterPro" id="IPR049326">
    <property type="entry name" value="Rhodopsin_dom_fungi"/>
</dbReference>
<evidence type="ECO:0000313" key="9">
    <source>
        <dbReference type="EMBL" id="KAJ5238336.1"/>
    </source>
</evidence>
<evidence type="ECO:0000256" key="7">
    <source>
        <dbReference type="SAM" id="Phobius"/>
    </source>
</evidence>
<dbReference type="Proteomes" id="UP001150941">
    <property type="component" value="Unassembled WGS sequence"/>
</dbReference>
<evidence type="ECO:0000256" key="3">
    <source>
        <dbReference type="ARBA" id="ARBA00022989"/>
    </source>
</evidence>
<feature type="region of interest" description="Disordered" evidence="6">
    <location>
        <begin position="1"/>
        <end position="21"/>
    </location>
</feature>
<feature type="transmembrane region" description="Helical" evidence="7">
    <location>
        <begin position="173"/>
        <end position="196"/>
    </location>
</feature>
<protein>
    <recommendedName>
        <fullName evidence="8">Rhodopsin domain-containing protein</fullName>
    </recommendedName>
</protein>
<feature type="transmembrane region" description="Helical" evidence="7">
    <location>
        <begin position="208"/>
        <end position="230"/>
    </location>
</feature>
<proteinExistence type="inferred from homology"/>
<comment type="similarity">
    <text evidence="5">Belongs to the SAT4 family.</text>
</comment>
<dbReference type="PANTHER" id="PTHR33048">
    <property type="entry name" value="PTH11-LIKE INTEGRAL MEMBRANE PROTEIN (AFU_ORTHOLOGUE AFUA_5G11245)"/>
    <property type="match status" value="1"/>
</dbReference>
<feature type="transmembrane region" description="Helical" evidence="7">
    <location>
        <begin position="88"/>
        <end position="108"/>
    </location>
</feature>
<dbReference type="GO" id="GO:0016020">
    <property type="term" value="C:membrane"/>
    <property type="evidence" value="ECO:0007669"/>
    <property type="project" value="UniProtKB-SubCell"/>
</dbReference>
<keyword evidence="3 7" id="KW-1133">Transmembrane helix</keyword>
<dbReference type="InterPro" id="IPR052337">
    <property type="entry name" value="SAT4-like"/>
</dbReference>
<gene>
    <name evidence="9" type="ORF">N7468_002955</name>
</gene>
<evidence type="ECO:0000256" key="1">
    <source>
        <dbReference type="ARBA" id="ARBA00004141"/>
    </source>
</evidence>
<evidence type="ECO:0000256" key="5">
    <source>
        <dbReference type="ARBA" id="ARBA00038359"/>
    </source>
</evidence>
<comment type="subcellular location">
    <subcellularLocation>
        <location evidence="1">Membrane</location>
        <topology evidence="1">Multi-pass membrane protein</topology>
    </subcellularLocation>
</comment>
<reference evidence="9" key="2">
    <citation type="journal article" date="2023" name="IMA Fungus">
        <title>Comparative genomic study of the Penicillium genus elucidates a diverse pangenome and 15 lateral gene transfer events.</title>
        <authorList>
            <person name="Petersen C."/>
            <person name="Sorensen T."/>
            <person name="Nielsen M.R."/>
            <person name="Sondergaard T.E."/>
            <person name="Sorensen J.L."/>
            <person name="Fitzpatrick D.A."/>
            <person name="Frisvad J.C."/>
            <person name="Nielsen K.L."/>
        </authorList>
    </citation>
    <scope>NUCLEOTIDE SEQUENCE</scope>
    <source>
        <strain evidence="9">IBT 19713</strain>
    </source>
</reference>